<comment type="caution">
    <text evidence="3">The sequence shown here is derived from an EMBL/GenBank/DDBJ whole genome shotgun (WGS) entry which is preliminary data.</text>
</comment>
<dbReference type="RefSeq" id="WP_131905110.1">
    <property type="nucleotide sequence ID" value="NZ_BAAAFU010000004.1"/>
</dbReference>
<evidence type="ECO:0000313" key="3">
    <source>
        <dbReference type="EMBL" id="TCJ86776.1"/>
    </source>
</evidence>
<dbReference type="Pfam" id="PF00892">
    <property type="entry name" value="EamA"/>
    <property type="match status" value="2"/>
</dbReference>
<organism evidence="3 4">
    <name type="scientific">Cocleimonas flava</name>
    <dbReference type="NCBI Taxonomy" id="634765"/>
    <lineage>
        <taxon>Bacteria</taxon>
        <taxon>Pseudomonadati</taxon>
        <taxon>Pseudomonadota</taxon>
        <taxon>Gammaproteobacteria</taxon>
        <taxon>Thiotrichales</taxon>
        <taxon>Thiotrichaceae</taxon>
        <taxon>Cocleimonas</taxon>
    </lineage>
</organism>
<keyword evidence="1" id="KW-1133">Transmembrane helix</keyword>
<dbReference type="InterPro" id="IPR037185">
    <property type="entry name" value="EmrE-like"/>
</dbReference>
<feature type="transmembrane region" description="Helical" evidence="1">
    <location>
        <begin position="149"/>
        <end position="170"/>
    </location>
</feature>
<feature type="transmembrane region" description="Helical" evidence="1">
    <location>
        <begin position="260"/>
        <end position="280"/>
    </location>
</feature>
<feature type="transmembrane region" description="Helical" evidence="1">
    <location>
        <begin position="201"/>
        <end position="223"/>
    </location>
</feature>
<dbReference type="EMBL" id="SMFQ01000003">
    <property type="protein sequence ID" value="TCJ86776.1"/>
    <property type="molecule type" value="Genomic_DNA"/>
</dbReference>
<reference evidence="3 4" key="1">
    <citation type="submission" date="2019-03" db="EMBL/GenBank/DDBJ databases">
        <title>Genomic Encyclopedia of Type Strains, Phase IV (KMG-IV): sequencing the most valuable type-strain genomes for metagenomic binning, comparative biology and taxonomic classification.</title>
        <authorList>
            <person name="Goeker M."/>
        </authorList>
    </citation>
    <scope>NUCLEOTIDE SEQUENCE [LARGE SCALE GENOMIC DNA]</scope>
    <source>
        <strain evidence="3 4">DSM 24830</strain>
    </source>
</reference>
<feature type="transmembrane region" description="Helical" evidence="1">
    <location>
        <begin position="177"/>
        <end position="195"/>
    </location>
</feature>
<dbReference type="OrthoDB" id="6115788at2"/>
<sequence>MTSNNKLLFIAMILLAMTLIPLGDTAGKLLMQQGVTPIFVAWSRFAIGALCLLPFSGLKLSELRHFFNWRLLIRAALFIASVSSILTAVKTESIANVFGAFFIGPILSYFIAAIFLKEPITLARSTLLFVGFGGALLVIKPGFGMSTGMIYAVMAGTFYGFFLVTNRWLAGTFRPRLILISTLVIGSFVLAPFGLKEVPELTINFSLLILLSSLSSAIGNLLIIEASRQLPASVIAPFVYIQLVAATIFGVVVFNTWPDHLSFIGLIILIAAGMSSFLIANREKKRSLQN</sequence>
<feature type="domain" description="EamA" evidence="2">
    <location>
        <begin position="10"/>
        <end position="139"/>
    </location>
</feature>
<dbReference type="PANTHER" id="PTHR22911">
    <property type="entry name" value="ACYL-MALONYL CONDENSING ENZYME-RELATED"/>
    <property type="match status" value="1"/>
</dbReference>
<feature type="domain" description="EamA" evidence="2">
    <location>
        <begin position="147"/>
        <end position="272"/>
    </location>
</feature>
<dbReference type="InterPro" id="IPR000620">
    <property type="entry name" value="EamA_dom"/>
</dbReference>
<feature type="transmembrane region" description="Helical" evidence="1">
    <location>
        <begin position="35"/>
        <end position="55"/>
    </location>
</feature>
<evidence type="ECO:0000313" key="4">
    <source>
        <dbReference type="Proteomes" id="UP000294887"/>
    </source>
</evidence>
<feature type="transmembrane region" description="Helical" evidence="1">
    <location>
        <begin position="67"/>
        <end position="88"/>
    </location>
</feature>
<evidence type="ECO:0000256" key="1">
    <source>
        <dbReference type="SAM" id="Phobius"/>
    </source>
</evidence>
<dbReference type="Proteomes" id="UP000294887">
    <property type="component" value="Unassembled WGS sequence"/>
</dbReference>
<keyword evidence="1" id="KW-0812">Transmembrane</keyword>
<keyword evidence="1" id="KW-0472">Membrane</keyword>
<proteinExistence type="predicted"/>
<evidence type="ECO:0000259" key="2">
    <source>
        <dbReference type="Pfam" id="PF00892"/>
    </source>
</evidence>
<feature type="transmembrane region" description="Helical" evidence="1">
    <location>
        <begin position="235"/>
        <end position="254"/>
    </location>
</feature>
<keyword evidence="4" id="KW-1185">Reference proteome</keyword>
<feature type="transmembrane region" description="Helical" evidence="1">
    <location>
        <begin position="127"/>
        <end position="143"/>
    </location>
</feature>
<gene>
    <name evidence="3" type="ORF">EV695_1270</name>
</gene>
<dbReference type="SUPFAM" id="SSF103481">
    <property type="entry name" value="Multidrug resistance efflux transporter EmrE"/>
    <property type="match status" value="2"/>
</dbReference>
<accession>A0A4R1EY15</accession>
<dbReference type="GO" id="GO:0016020">
    <property type="term" value="C:membrane"/>
    <property type="evidence" value="ECO:0007669"/>
    <property type="project" value="InterPro"/>
</dbReference>
<feature type="transmembrane region" description="Helical" evidence="1">
    <location>
        <begin position="94"/>
        <end position="115"/>
    </location>
</feature>
<dbReference type="AlphaFoldDB" id="A0A4R1EY15"/>
<protein>
    <submittedName>
        <fullName evidence="3">Threonine/homoserine efflux transporter RhtA</fullName>
    </submittedName>
</protein>
<name>A0A4R1EY15_9GAMM</name>